<sequence length="365" mass="40531">MHHWYNNVIILIPSLKPDKRLPIYVDQLCELGLNHILVVDDGSGPSYQSIFSELETKGCAVLHHEQNQGKGCALKTGLTYIQEKIPGFACVVTADADGQHVPEDVLSVAELSKQHPNALVLGVRDFSGSDVPPKSLIGNRISAVLFAALYGKYLSDTQTGLRAFTPKLLRCMMEVRGERFEYEIQMLITCVQMHIPILTQPIQVIYENQNKGTHFRPLRDSTKVIGTILGSFVRFALASLLGAVVDLGLAWILLDVLRPLIPDDYLRILLATAAARVVSISVNYCINRFMVFRVQSSAKQSLSRYLLLTALLMLLSGSGVYVLNTVLQIDEKIAKIICDTCLFLLSFRAQQKWVFAKRGGTQNGE</sequence>
<evidence type="ECO:0000256" key="1">
    <source>
        <dbReference type="ARBA" id="ARBA00004141"/>
    </source>
</evidence>
<evidence type="ECO:0000313" key="9">
    <source>
        <dbReference type="Proteomes" id="UP000254051"/>
    </source>
</evidence>
<evidence type="ECO:0000256" key="5">
    <source>
        <dbReference type="SAM" id="Phobius"/>
    </source>
</evidence>
<dbReference type="GO" id="GO:0016740">
    <property type="term" value="F:transferase activity"/>
    <property type="evidence" value="ECO:0007669"/>
    <property type="project" value="UniProtKB-KW"/>
</dbReference>
<dbReference type="RefSeq" id="WP_181392932.1">
    <property type="nucleotide sequence ID" value="NZ_QGDS01000021.1"/>
</dbReference>
<evidence type="ECO:0000313" key="8">
    <source>
        <dbReference type="EMBL" id="SUQ16068.1"/>
    </source>
</evidence>
<dbReference type="Pfam" id="PF00535">
    <property type="entry name" value="Glycos_transf_2"/>
    <property type="match status" value="1"/>
</dbReference>
<gene>
    <name evidence="8" type="ORF">SAMN05216529_1212</name>
</gene>
<feature type="domain" description="Glycosyltransferase 2-like" evidence="6">
    <location>
        <begin position="11"/>
        <end position="138"/>
    </location>
</feature>
<keyword evidence="2 5" id="KW-0812">Transmembrane</keyword>
<evidence type="ECO:0000256" key="4">
    <source>
        <dbReference type="ARBA" id="ARBA00023136"/>
    </source>
</evidence>
<dbReference type="InterPro" id="IPR029044">
    <property type="entry name" value="Nucleotide-diphossugar_trans"/>
</dbReference>
<dbReference type="Proteomes" id="UP000254051">
    <property type="component" value="Unassembled WGS sequence"/>
</dbReference>
<dbReference type="Gene3D" id="3.90.550.10">
    <property type="entry name" value="Spore Coat Polysaccharide Biosynthesis Protein SpsA, Chain A"/>
    <property type="match status" value="1"/>
</dbReference>
<dbReference type="SUPFAM" id="SSF53448">
    <property type="entry name" value="Nucleotide-diphospho-sugar transferases"/>
    <property type="match status" value="1"/>
</dbReference>
<proteinExistence type="predicted"/>
<dbReference type="AlphaFoldDB" id="A0A315ZNL8"/>
<accession>A0A315ZNL8</accession>
<dbReference type="Pfam" id="PF04138">
    <property type="entry name" value="GtrA_DPMS_TM"/>
    <property type="match status" value="1"/>
</dbReference>
<dbReference type="GO" id="GO:0006487">
    <property type="term" value="P:protein N-linked glycosylation"/>
    <property type="evidence" value="ECO:0007669"/>
    <property type="project" value="TreeGrafter"/>
</dbReference>
<dbReference type="PANTHER" id="PTHR10859">
    <property type="entry name" value="GLYCOSYL TRANSFERASE"/>
    <property type="match status" value="1"/>
</dbReference>
<evidence type="ECO:0000256" key="2">
    <source>
        <dbReference type="ARBA" id="ARBA00022692"/>
    </source>
</evidence>
<keyword evidence="3 5" id="KW-1133">Transmembrane helix</keyword>
<evidence type="ECO:0000259" key="7">
    <source>
        <dbReference type="Pfam" id="PF04138"/>
    </source>
</evidence>
<dbReference type="InterPro" id="IPR001173">
    <property type="entry name" value="Glyco_trans_2-like"/>
</dbReference>
<feature type="transmembrane region" description="Helical" evidence="5">
    <location>
        <begin position="306"/>
        <end position="327"/>
    </location>
</feature>
<feature type="domain" description="GtrA/DPMS transmembrane" evidence="7">
    <location>
        <begin position="234"/>
        <end position="355"/>
    </location>
</feature>
<dbReference type="GO" id="GO:0000271">
    <property type="term" value="P:polysaccharide biosynthetic process"/>
    <property type="evidence" value="ECO:0007669"/>
    <property type="project" value="InterPro"/>
</dbReference>
<protein>
    <submittedName>
        <fullName evidence="8">Glycosyltransferase involved in cell wall bisynthesis</fullName>
    </submittedName>
</protein>
<evidence type="ECO:0000256" key="3">
    <source>
        <dbReference type="ARBA" id="ARBA00022989"/>
    </source>
</evidence>
<keyword evidence="8" id="KW-0808">Transferase</keyword>
<feature type="transmembrane region" description="Helical" evidence="5">
    <location>
        <begin position="265"/>
        <end position="286"/>
    </location>
</feature>
<comment type="subcellular location">
    <subcellularLocation>
        <location evidence="1">Membrane</location>
        <topology evidence="1">Multi-pass membrane protein</topology>
    </subcellularLocation>
</comment>
<feature type="transmembrane region" description="Helical" evidence="5">
    <location>
        <begin position="224"/>
        <end position="253"/>
    </location>
</feature>
<dbReference type="InterPro" id="IPR007267">
    <property type="entry name" value="GtrA_DPMS_TM"/>
</dbReference>
<dbReference type="GO" id="GO:0016020">
    <property type="term" value="C:membrane"/>
    <property type="evidence" value="ECO:0007669"/>
    <property type="project" value="UniProtKB-SubCell"/>
</dbReference>
<reference evidence="9" key="1">
    <citation type="submission" date="2017-07" db="EMBL/GenBank/DDBJ databases">
        <authorList>
            <person name="Varghese N."/>
            <person name="Submissions S."/>
        </authorList>
    </citation>
    <scope>NUCLEOTIDE SEQUENCE [LARGE SCALE GENOMIC DNA]</scope>
    <source>
        <strain evidence="9">NLAE-zl-C134</strain>
    </source>
</reference>
<organism evidence="8 9">
    <name type="scientific">Faecalicatena contorta</name>
    <dbReference type="NCBI Taxonomy" id="39482"/>
    <lineage>
        <taxon>Bacteria</taxon>
        <taxon>Bacillati</taxon>
        <taxon>Bacillota</taxon>
        <taxon>Clostridia</taxon>
        <taxon>Lachnospirales</taxon>
        <taxon>Lachnospiraceae</taxon>
        <taxon>Faecalicatena</taxon>
    </lineage>
</organism>
<evidence type="ECO:0000259" key="6">
    <source>
        <dbReference type="Pfam" id="PF00535"/>
    </source>
</evidence>
<keyword evidence="4 5" id="KW-0472">Membrane</keyword>
<name>A0A315ZNL8_9FIRM</name>
<keyword evidence="9" id="KW-1185">Reference proteome</keyword>
<dbReference type="EMBL" id="UHJJ01000021">
    <property type="protein sequence ID" value="SUQ16068.1"/>
    <property type="molecule type" value="Genomic_DNA"/>
</dbReference>
<dbReference type="CDD" id="cd04179">
    <property type="entry name" value="DPM_DPG-synthase_like"/>
    <property type="match status" value="1"/>
</dbReference>
<dbReference type="PANTHER" id="PTHR10859:SF114">
    <property type="entry name" value="DOLICHOL-PHOSPHATE MANNOSYLTRANSFERASE"/>
    <property type="match status" value="1"/>
</dbReference>